<dbReference type="InterPro" id="IPR020845">
    <property type="entry name" value="AMP-binding_CS"/>
</dbReference>
<dbReference type="InterPro" id="IPR025110">
    <property type="entry name" value="AMP-bd_C"/>
</dbReference>
<evidence type="ECO:0000256" key="3">
    <source>
        <dbReference type="ARBA" id="ARBA00022741"/>
    </source>
</evidence>
<evidence type="ECO:0000259" key="7">
    <source>
        <dbReference type="Pfam" id="PF16177"/>
    </source>
</evidence>
<dbReference type="Pfam" id="PF16177">
    <property type="entry name" value="ACAS_N"/>
    <property type="match status" value="1"/>
</dbReference>
<dbReference type="GO" id="GO:0016874">
    <property type="term" value="F:ligase activity"/>
    <property type="evidence" value="ECO:0007669"/>
    <property type="project" value="UniProtKB-KW"/>
</dbReference>
<keyword evidence="9" id="KW-1185">Reference proteome</keyword>
<organism evidence="8 9">
    <name type="scientific">Gordonia defluvii</name>
    <dbReference type="NCBI Taxonomy" id="283718"/>
    <lineage>
        <taxon>Bacteria</taxon>
        <taxon>Bacillati</taxon>
        <taxon>Actinomycetota</taxon>
        <taxon>Actinomycetes</taxon>
        <taxon>Mycobacteriales</taxon>
        <taxon>Gordoniaceae</taxon>
        <taxon>Gordonia</taxon>
    </lineage>
</organism>
<dbReference type="PROSITE" id="PS00455">
    <property type="entry name" value="AMP_BINDING"/>
    <property type="match status" value="1"/>
</dbReference>
<feature type="domain" description="Acetyl-coenzyme A synthetase N-terminal" evidence="7">
    <location>
        <begin position="36"/>
        <end position="89"/>
    </location>
</feature>
<dbReference type="NCBIfam" id="TIGR01217">
    <property type="entry name" value="ac_ac_CoA_syn"/>
    <property type="match status" value="1"/>
</dbReference>
<sequence length="662" mass="70863">MRSESVEPLWTPDADRVARARITDFAAFTGRGSDDYAALWEWSVSDLEGFWGAIWSFFGLDAVSSYDSVLADATMPGAQWFSGATVNFAEFLLQPGEPDDVAVIATDESGASTTWTRQRLRDEAGSLAATLAKAGVARGDVVAGYLPHIAETIVALAATASLGAIWSGVGQDYVADAAIDRFGQLEPKVLITATGYHFNGRTHDRRDDVSRLRAGLPSVTTTIVVPRTGFDGDGLGMSWADAVAEPAAFAPVRVPFDHPLWVLFSSGTTGIPKGLVHGHGGILVELLKQLGLHWDLGPGDRLFWYTSPSWMMWNAQIAALAVGASVICYDGSPSFPDPAAMWDLVDRHAATFFGTSPGYLLASQTAGVVPISGTRTLASLRSMGSTGSPLSPDVHRWQAAQLPDVPLWSLSGGTDVCSAFIAGVPTVPTWPGELSVRCLGAAIEAWGPDGKPVPDGQPGAGSEASGPIQYGELVLTKPLPSMPVQLWHDPDGQRYRNAYFEMFPTAWRQGDWITLTERGSVVIHGRSDSTLNRHGIRMGSADIYAAVDTVDGVAESLVIGAEQPDGSYWMPLFVVLEHGRELDQQLIDQIKSRIRERASARHVPDEVIAIPGVPHTRTGKKLEVPVKRLLQGADVGDVVNPASVDNPDLLAVFAELAIRRTG</sequence>
<dbReference type="SUPFAM" id="SSF56801">
    <property type="entry name" value="Acetyl-CoA synthetase-like"/>
    <property type="match status" value="1"/>
</dbReference>
<evidence type="ECO:0000256" key="4">
    <source>
        <dbReference type="ARBA" id="ARBA00022840"/>
    </source>
</evidence>
<evidence type="ECO:0000256" key="1">
    <source>
        <dbReference type="ARBA" id="ARBA00006432"/>
    </source>
</evidence>
<dbReference type="PANTHER" id="PTHR42921:SF1">
    <property type="entry name" value="ACETOACETYL-COA SYNTHETASE"/>
    <property type="match status" value="1"/>
</dbReference>
<feature type="domain" description="AMP-dependent synthetase/ligase" evidence="5">
    <location>
        <begin position="97"/>
        <end position="459"/>
    </location>
</feature>
<dbReference type="InterPro" id="IPR042099">
    <property type="entry name" value="ANL_N_sf"/>
</dbReference>
<dbReference type="InterPro" id="IPR005914">
    <property type="entry name" value="Acac_CoA_synth"/>
</dbReference>
<reference evidence="9" key="1">
    <citation type="journal article" date="2019" name="Int. J. Syst. Evol. Microbiol.">
        <title>The Global Catalogue of Microorganisms (GCM) 10K type strain sequencing project: providing services to taxonomists for standard genome sequencing and annotation.</title>
        <authorList>
            <consortium name="The Broad Institute Genomics Platform"/>
            <consortium name="The Broad Institute Genome Sequencing Center for Infectious Disease"/>
            <person name="Wu L."/>
            <person name="Ma J."/>
        </authorList>
    </citation>
    <scope>NUCLEOTIDE SEQUENCE [LARGE SCALE GENOMIC DNA]</scope>
    <source>
        <strain evidence="9">JCM 14234</strain>
    </source>
</reference>
<gene>
    <name evidence="8" type="ORF">GCM10010528_13080</name>
</gene>
<feature type="domain" description="AMP-binding enzyme C-terminal" evidence="6">
    <location>
        <begin position="546"/>
        <end position="620"/>
    </location>
</feature>
<dbReference type="InterPro" id="IPR045851">
    <property type="entry name" value="AMP-bd_C_sf"/>
</dbReference>
<evidence type="ECO:0000259" key="5">
    <source>
        <dbReference type="Pfam" id="PF00501"/>
    </source>
</evidence>
<comment type="caution">
    <text evidence="8">The sequence shown here is derived from an EMBL/GenBank/DDBJ whole genome shotgun (WGS) entry which is preliminary data.</text>
</comment>
<dbReference type="PANTHER" id="PTHR42921">
    <property type="entry name" value="ACETOACETYL-COA SYNTHETASE"/>
    <property type="match status" value="1"/>
</dbReference>
<protein>
    <submittedName>
        <fullName evidence="8">Acetoacetate--CoA ligase</fullName>
    </submittedName>
</protein>
<dbReference type="InterPro" id="IPR032387">
    <property type="entry name" value="ACAS_N"/>
</dbReference>
<dbReference type="InterPro" id="IPR000873">
    <property type="entry name" value="AMP-dep_synth/lig_dom"/>
</dbReference>
<evidence type="ECO:0000256" key="2">
    <source>
        <dbReference type="ARBA" id="ARBA00022598"/>
    </source>
</evidence>
<keyword evidence="4" id="KW-0067">ATP-binding</keyword>
<keyword evidence="2 8" id="KW-0436">Ligase</keyword>
<dbReference type="Gene3D" id="3.30.300.30">
    <property type="match status" value="1"/>
</dbReference>
<dbReference type="Pfam" id="PF00501">
    <property type="entry name" value="AMP-binding"/>
    <property type="match status" value="1"/>
</dbReference>
<keyword evidence="3" id="KW-0547">Nucleotide-binding</keyword>
<comment type="similarity">
    <text evidence="1">Belongs to the ATP-dependent AMP-binding enzyme family.</text>
</comment>
<dbReference type="Proteomes" id="UP001501035">
    <property type="component" value="Unassembled WGS sequence"/>
</dbReference>
<dbReference type="EMBL" id="BAAAVS010000020">
    <property type="protein sequence ID" value="GAA3033391.1"/>
    <property type="molecule type" value="Genomic_DNA"/>
</dbReference>
<accession>A0ABP6L9S9</accession>
<dbReference type="Pfam" id="PF13193">
    <property type="entry name" value="AMP-binding_C"/>
    <property type="match status" value="1"/>
</dbReference>
<evidence type="ECO:0000313" key="9">
    <source>
        <dbReference type="Proteomes" id="UP001501035"/>
    </source>
</evidence>
<proteinExistence type="inferred from homology"/>
<dbReference type="Gene3D" id="3.40.50.12780">
    <property type="entry name" value="N-terminal domain of ligase-like"/>
    <property type="match status" value="1"/>
</dbReference>
<evidence type="ECO:0000259" key="6">
    <source>
        <dbReference type="Pfam" id="PF13193"/>
    </source>
</evidence>
<evidence type="ECO:0000313" key="8">
    <source>
        <dbReference type="EMBL" id="GAA3033391.1"/>
    </source>
</evidence>
<dbReference type="NCBIfam" id="NF002937">
    <property type="entry name" value="PRK03584.1"/>
    <property type="match status" value="1"/>
</dbReference>
<name>A0ABP6L9S9_9ACTN</name>
<dbReference type="RefSeq" id="WP_290706242.1">
    <property type="nucleotide sequence ID" value="NZ_BAAAVS010000020.1"/>
</dbReference>